<feature type="non-terminal residue" evidence="1">
    <location>
        <position position="1"/>
    </location>
</feature>
<evidence type="ECO:0000313" key="1">
    <source>
        <dbReference type="EMBL" id="CAG8757064.1"/>
    </source>
</evidence>
<dbReference type="EMBL" id="CAJVPU010049223">
    <property type="protein sequence ID" value="CAG8757064.1"/>
    <property type="molecule type" value="Genomic_DNA"/>
</dbReference>
<proteinExistence type="predicted"/>
<accession>A0ACA9QQ03</accession>
<comment type="caution">
    <text evidence="1">The sequence shown here is derived from an EMBL/GenBank/DDBJ whole genome shotgun (WGS) entry which is preliminary data.</text>
</comment>
<sequence>TGCEFFFEETEEPPYELDVGELKDDDHDRIEELLVGYATPLPSSSDIIEPPPKS</sequence>
<name>A0ACA9QQ03_9GLOM</name>
<dbReference type="Proteomes" id="UP000789702">
    <property type="component" value="Unassembled WGS sequence"/>
</dbReference>
<gene>
    <name evidence="1" type="ORF">DHETER_LOCUS15024</name>
</gene>
<keyword evidence="2" id="KW-1185">Reference proteome</keyword>
<protein>
    <submittedName>
        <fullName evidence="1">12607_t:CDS:1</fullName>
    </submittedName>
</protein>
<evidence type="ECO:0000313" key="2">
    <source>
        <dbReference type="Proteomes" id="UP000789702"/>
    </source>
</evidence>
<reference evidence="1" key="1">
    <citation type="submission" date="2021-06" db="EMBL/GenBank/DDBJ databases">
        <authorList>
            <person name="Kallberg Y."/>
            <person name="Tangrot J."/>
            <person name="Rosling A."/>
        </authorList>
    </citation>
    <scope>NUCLEOTIDE SEQUENCE</scope>
    <source>
        <strain evidence="1">IL203A</strain>
    </source>
</reference>
<feature type="non-terminal residue" evidence="1">
    <location>
        <position position="54"/>
    </location>
</feature>
<organism evidence="1 2">
    <name type="scientific">Dentiscutata heterogama</name>
    <dbReference type="NCBI Taxonomy" id="1316150"/>
    <lineage>
        <taxon>Eukaryota</taxon>
        <taxon>Fungi</taxon>
        <taxon>Fungi incertae sedis</taxon>
        <taxon>Mucoromycota</taxon>
        <taxon>Glomeromycotina</taxon>
        <taxon>Glomeromycetes</taxon>
        <taxon>Diversisporales</taxon>
        <taxon>Gigasporaceae</taxon>
        <taxon>Dentiscutata</taxon>
    </lineage>
</organism>